<dbReference type="Proteomes" id="UP001431572">
    <property type="component" value="Chromosome 2"/>
</dbReference>
<dbReference type="EMBL" id="JACATZ010000003">
    <property type="protein sequence ID" value="NWJ49095.1"/>
    <property type="molecule type" value="Genomic_DNA"/>
</dbReference>
<accession>A0A8T7MAD7</accession>
<reference evidence="3" key="2">
    <citation type="journal article" date="2024" name="Nature">
        <title>Anoxygenic phototroph of the Chloroflexota uses a type I reaction centre.</title>
        <authorList>
            <person name="Tsuji J.M."/>
            <person name="Shaw N.A."/>
            <person name="Nagashima S."/>
            <person name="Venkiteswaran J.J."/>
            <person name="Schiff S.L."/>
            <person name="Watanabe T."/>
            <person name="Fukui M."/>
            <person name="Hanada S."/>
            <person name="Tank M."/>
            <person name="Neufeld J.D."/>
        </authorList>
    </citation>
    <scope>NUCLEOTIDE SEQUENCE</scope>
    <source>
        <strain evidence="3">L227-S17</strain>
    </source>
</reference>
<feature type="region of interest" description="Disordered" evidence="1">
    <location>
        <begin position="130"/>
        <end position="151"/>
    </location>
</feature>
<reference evidence="2 4" key="1">
    <citation type="submission" date="2020-06" db="EMBL/GenBank/DDBJ databases">
        <title>Anoxygenic phototrophic Chloroflexota member uses a Type I reaction center.</title>
        <authorList>
            <person name="Tsuji J.M."/>
            <person name="Shaw N.A."/>
            <person name="Nagashima S."/>
            <person name="Venkiteswaran J."/>
            <person name="Schiff S.L."/>
            <person name="Hanada S."/>
            <person name="Tank M."/>
            <person name="Neufeld J.D."/>
        </authorList>
    </citation>
    <scope>NUCLEOTIDE SEQUENCE [LARGE SCALE GENOMIC DNA]</scope>
    <source>
        <strain evidence="2">L227-S17</strain>
    </source>
</reference>
<dbReference type="EMBL" id="CP128400">
    <property type="protein sequence ID" value="WJW69023.1"/>
    <property type="molecule type" value="Genomic_DNA"/>
</dbReference>
<evidence type="ECO:0000313" key="3">
    <source>
        <dbReference type="EMBL" id="WJW69023.1"/>
    </source>
</evidence>
<organism evidence="2 4">
    <name type="scientific">Candidatus Chlorohelix allophototropha</name>
    <dbReference type="NCBI Taxonomy" id="3003348"/>
    <lineage>
        <taxon>Bacteria</taxon>
        <taxon>Bacillati</taxon>
        <taxon>Chloroflexota</taxon>
        <taxon>Chloroflexia</taxon>
        <taxon>Candidatus Chloroheliales</taxon>
        <taxon>Candidatus Chloroheliaceae</taxon>
        <taxon>Candidatus Chlorohelix</taxon>
    </lineage>
</organism>
<evidence type="ECO:0000256" key="1">
    <source>
        <dbReference type="SAM" id="MobiDB-lite"/>
    </source>
</evidence>
<sequence length="151" mass="17228">MLDCEEKRQADRANLRLLLRDQPDWNHSQLAFAINRSLSWIKKWCNRLKKAPSDDPSVLISLKRGRKSPFPPPNPLLVERILEIRDHPPDNLKRTPGPKAISYYLAKDKVLAENGVKHFPLPAPSGKSWLNSPELSISHPHPPSQLLVLSR</sequence>
<proteinExistence type="predicted"/>
<dbReference type="Proteomes" id="UP000521676">
    <property type="component" value="Unassembled WGS sequence"/>
</dbReference>
<evidence type="ECO:0000313" key="4">
    <source>
        <dbReference type="Proteomes" id="UP000521676"/>
    </source>
</evidence>
<keyword evidence="5" id="KW-1185">Reference proteome</keyword>
<protein>
    <submittedName>
        <fullName evidence="2">Uncharacterized protein</fullName>
    </submittedName>
</protein>
<evidence type="ECO:0000313" key="5">
    <source>
        <dbReference type="Proteomes" id="UP001431572"/>
    </source>
</evidence>
<dbReference type="RefSeq" id="WP_341470926.1">
    <property type="nucleotide sequence ID" value="NZ_CP128400.1"/>
</dbReference>
<dbReference type="AlphaFoldDB" id="A0A8T7MAD7"/>
<name>A0A8T7MAD7_9CHLR</name>
<evidence type="ECO:0000313" key="2">
    <source>
        <dbReference type="EMBL" id="NWJ49095.1"/>
    </source>
</evidence>
<gene>
    <name evidence="2" type="ORF">HXX08_24825</name>
    <name evidence="3" type="ORF">OZ401_002614</name>
</gene>